<sequence>MSDIQRCRKRLGRMKRGRKLGIIIPIRGEEIAGEGKGISKKHIDTP</sequence>
<dbReference type="AlphaFoldDB" id="E0SSC5"/>
<dbReference type="BioCyc" id="IAGG583356:GHAH-563-MONOMER"/>
<reference evidence="1 2" key="1">
    <citation type="journal article" date="2010" name="Stand. Genomic Sci.">
        <title>Complete genome sequence of Ignisphaera aggregans type strain (AQ1.S1).</title>
        <authorList>
            <person name="Goker M."/>
            <person name="Held B."/>
            <person name="Lapidus A."/>
            <person name="Nolan M."/>
            <person name="Spring S."/>
            <person name="Yasawong M."/>
            <person name="Lucas S."/>
            <person name="Glavina Del Rio T."/>
            <person name="Tice H."/>
            <person name="Cheng J.F."/>
            <person name="Goodwin L."/>
            <person name="Tapia R."/>
            <person name="Pitluck S."/>
            <person name="Liolios K."/>
            <person name="Ivanova N."/>
            <person name="Mavromatis K."/>
            <person name="Mikhailova N."/>
            <person name="Pati A."/>
            <person name="Chen A."/>
            <person name="Palaniappan K."/>
            <person name="Brambilla E."/>
            <person name="Land M."/>
            <person name="Hauser L."/>
            <person name="Chang Y.J."/>
            <person name="Jeffries C.D."/>
            <person name="Brettin T."/>
            <person name="Detter J.C."/>
            <person name="Han C."/>
            <person name="Rohde M."/>
            <person name="Sikorski J."/>
            <person name="Woyke T."/>
            <person name="Bristow J."/>
            <person name="Eisen J.A."/>
            <person name="Markowitz V."/>
            <person name="Hugenholtz P."/>
            <person name="Kyrpides N.C."/>
            <person name="Klenk H.P."/>
        </authorList>
    </citation>
    <scope>NUCLEOTIDE SEQUENCE [LARGE SCALE GENOMIC DNA]</scope>
    <source>
        <strain evidence="2">DSM 17230 / JCM 13409 / AQ1.S1</strain>
    </source>
</reference>
<organism evidence="1 2">
    <name type="scientific">Ignisphaera aggregans (strain DSM 17230 / JCM 13409 / AQ1.S1)</name>
    <dbReference type="NCBI Taxonomy" id="583356"/>
    <lineage>
        <taxon>Archaea</taxon>
        <taxon>Thermoproteota</taxon>
        <taxon>Thermoprotei</taxon>
        <taxon>Desulfurococcales</taxon>
        <taxon>Desulfurococcaceae</taxon>
        <taxon>Ignisphaera</taxon>
    </lineage>
</organism>
<dbReference type="KEGG" id="iag:Igag_0562"/>
<proteinExistence type="predicted"/>
<dbReference type="STRING" id="583356.Igag_0562"/>
<name>E0SSC5_IGNAA</name>
<evidence type="ECO:0000313" key="1">
    <source>
        <dbReference type="EMBL" id="ADM27397.1"/>
    </source>
</evidence>
<keyword evidence="2" id="KW-1185">Reference proteome</keyword>
<dbReference type="HOGENOM" id="CLU_3178543_0_0_2"/>
<dbReference type="EMBL" id="CP002098">
    <property type="protein sequence ID" value="ADM27397.1"/>
    <property type="molecule type" value="Genomic_DNA"/>
</dbReference>
<gene>
    <name evidence="1" type="ordered locus">Igag_0562</name>
</gene>
<accession>E0SSC5</accession>
<evidence type="ECO:0000313" key="2">
    <source>
        <dbReference type="Proteomes" id="UP000001304"/>
    </source>
</evidence>
<protein>
    <submittedName>
        <fullName evidence="1">Uncharacterized protein</fullName>
    </submittedName>
</protein>
<dbReference type="Proteomes" id="UP000001304">
    <property type="component" value="Chromosome"/>
</dbReference>